<dbReference type="EMBL" id="NAJQ01000289">
    <property type="protein sequence ID" value="TKA72880.1"/>
    <property type="molecule type" value="Genomic_DNA"/>
</dbReference>
<protein>
    <submittedName>
        <fullName evidence="1">Uncharacterized protein</fullName>
    </submittedName>
</protein>
<accession>A0A4U0X8I3</accession>
<dbReference type="Proteomes" id="UP000309340">
    <property type="component" value="Unassembled WGS sequence"/>
</dbReference>
<evidence type="ECO:0000313" key="1">
    <source>
        <dbReference type="EMBL" id="TKA72880.1"/>
    </source>
</evidence>
<evidence type="ECO:0000313" key="2">
    <source>
        <dbReference type="Proteomes" id="UP000309340"/>
    </source>
</evidence>
<proteinExistence type="predicted"/>
<organism evidence="1 2">
    <name type="scientific">Friedmanniomyces simplex</name>
    <dbReference type="NCBI Taxonomy" id="329884"/>
    <lineage>
        <taxon>Eukaryota</taxon>
        <taxon>Fungi</taxon>
        <taxon>Dikarya</taxon>
        <taxon>Ascomycota</taxon>
        <taxon>Pezizomycotina</taxon>
        <taxon>Dothideomycetes</taxon>
        <taxon>Dothideomycetidae</taxon>
        <taxon>Mycosphaerellales</taxon>
        <taxon>Teratosphaeriaceae</taxon>
        <taxon>Friedmanniomyces</taxon>
    </lineage>
</organism>
<dbReference type="AlphaFoldDB" id="A0A4U0X8I3"/>
<keyword evidence="2" id="KW-1185">Reference proteome</keyword>
<gene>
    <name evidence="1" type="ORF">B0A55_06650</name>
</gene>
<comment type="caution">
    <text evidence="1">The sequence shown here is derived from an EMBL/GenBank/DDBJ whole genome shotgun (WGS) entry which is preliminary data.</text>
</comment>
<sequence length="185" mass="20110">MTPPFHRLLAYYSNQSDTPNTHTIRLTDSLRGHLALGLDFPVALAIAVGRHLVLRNTSFLSLNIHVPSVSTTKTLLEGIPIDEKRTYSRAEIVGATRANGNGVLGVVDAVGLWALAADVRTGLLGGGDVVAFQRGTLLGELEGRRRGRGQVLPFWRGGPISVGGHSWFVKRVFGVDVYRADWKED</sequence>
<reference evidence="1 2" key="1">
    <citation type="submission" date="2017-03" db="EMBL/GenBank/DDBJ databases">
        <title>Genomes of endolithic fungi from Antarctica.</title>
        <authorList>
            <person name="Coleine C."/>
            <person name="Masonjones S."/>
            <person name="Stajich J.E."/>
        </authorList>
    </citation>
    <scope>NUCLEOTIDE SEQUENCE [LARGE SCALE GENOMIC DNA]</scope>
    <source>
        <strain evidence="1 2">CCFEE 5184</strain>
    </source>
</reference>
<name>A0A4U0X8I3_9PEZI</name>
<dbReference type="OrthoDB" id="2561193at2759"/>